<protein>
    <submittedName>
        <fullName evidence="2">Unnamed protein product</fullName>
    </submittedName>
</protein>
<evidence type="ECO:0000313" key="2">
    <source>
        <dbReference type="EMBL" id="GMG29867.1"/>
    </source>
</evidence>
<evidence type="ECO:0000313" key="3">
    <source>
        <dbReference type="Proteomes" id="UP001165205"/>
    </source>
</evidence>
<feature type="region of interest" description="Disordered" evidence="1">
    <location>
        <begin position="183"/>
        <end position="255"/>
    </location>
</feature>
<feature type="compositionally biased region" description="Polar residues" evidence="1">
    <location>
        <begin position="186"/>
        <end position="215"/>
    </location>
</feature>
<gene>
    <name evidence="2" type="ORF">Aory04_000605200</name>
</gene>
<name>A0AAN4YM67_ASPOZ</name>
<feature type="compositionally biased region" description="Basic and acidic residues" evidence="1">
    <location>
        <begin position="222"/>
        <end position="233"/>
    </location>
</feature>
<comment type="caution">
    <text evidence="2">The sequence shown here is derived from an EMBL/GenBank/DDBJ whole genome shotgun (WGS) entry which is preliminary data.</text>
</comment>
<dbReference type="AlphaFoldDB" id="A0AAN4YM67"/>
<sequence length="288" mass="31749">MLVADIAFVIISSRCPKGTADRFDGGRVKAGFRKSAVLATAAVQWQFVGSVARAAFILRAVPNANVERTEDGNGRAHDRHATFGCGPDEHWHGIIFDLGQLYHISESEENVQMYSDAFRPDRATVRTMPHTPALESPSQILVQASEGFQAYKIPRLRPQATVIFSFCFMLRSQMMNHGRIAKEKSAATNHAGKSQTFSFMNPRSCSTHNQPSLYHNSDAGEQSDKSGDPKTSPDKPNLNFISHDSKKEGANGSFTYTNDHDTSHLAEHFIHGGFGIDNRVTDISKQSP</sequence>
<organism evidence="2 3">
    <name type="scientific">Aspergillus oryzae</name>
    <name type="common">Yellow koji mold</name>
    <dbReference type="NCBI Taxonomy" id="5062"/>
    <lineage>
        <taxon>Eukaryota</taxon>
        <taxon>Fungi</taxon>
        <taxon>Dikarya</taxon>
        <taxon>Ascomycota</taxon>
        <taxon>Pezizomycotina</taxon>
        <taxon>Eurotiomycetes</taxon>
        <taxon>Eurotiomycetidae</taxon>
        <taxon>Eurotiales</taxon>
        <taxon>Aspergillaceae</taxon>
        <taxon>Aspergillus</taxon>
        <taxon>Aspergillus subgen. Circumdati</taxon>
    </lineage>
</organism>
<dbReference type="EMBL" id="BSYA01000063">
    <property type="protein sequence ID" value="GMG29867.1"/>
    <property type="molecule type" value="Genomic_DNA"/>
</dbReference>
<dbReference type="Proteomes" id="UP001165205">
    <property type="component" value="Unassembled WGS sequence"/>
</dbReference>
<reference evidence="2" key="1">
    <citation type="submission" date="2023-04" db="EMBL/GenBank/DDBJ databases">
        <title>Aspergillus oryzae NBRC 4228.</title>
        <authorList>
            <person name="Ichikawa N."/>
            <person name="Sato H."/>
            <person name="Tonouchi N."/>
        </authorList>
    </citation>
    <scope>NUCLEOTIDE SEQUENCE</scope>
    <source>
        <strain evidence="2">NBRC 4228</strain>
    </source>
</reference>
<evidence type="ECO:0000256" key="1">
    <source>
        <dbReference type="SAM" id="MobiDB-lite"/>
    </source>
</evidence>
<proteinExistence type="predicted"/>
<accession>A0AAN4YM67</accession>